<sequence length="107" mass="12188">MDRICKLDILAPAQAELEEIARVHMALSGPRSAQEITDKIYDAMEQLTRFPLSGPPVRDEQLRVGGYRYILAGKYLVIYRLLGDTVVVYHIAHGATDYPKLFRTSYF</sequence>
<keyword evidence="2" id="KW-1277">Toxin-antitoxin system</keyword>
<dbReference type="EMBL" id="JAQLWO010000037">
    <property type="protein sequence ID" value="MDB7908547.1"/>
    <property type="molecule type" value="Genomic_DNA"/>
</dbReference>
<dbReference type="InterPro" id="IPR007712">
    <property type="entry name" value="RelE/ParE_toxin"/>
</dbReference>
<proteinExistence type="inferred from homology"/>
<evidence type="ECO:0000313" key="3">
    <source>
        <dbReference type="EMBL" id="CUP36362.1"/>
    </source>
</evidence>
<organism evidence="3 6">
    <name type="scientific">Flavonifractor plautii</name>
    <name type="common">Fusobacterium plautii</name>
    <dbReference type="NCBI Taxonomy" id="292800"/>
    <lineage>
        <taxon>Bacteria</taxon>
        <taxon>Bacillati</taxon>
        <taxon>Bacillota</taxon>
        <taxon>Clostridia</taxon>
        <taxon>Eubacteriales</taxon>
        <taxon>Oscillospiraceae</taxon>
        <taxon>Flavonifractor</taxon>
    </lineage>
</organism>
<dbReference type="EMBL" id="JAQLWV010000048">
    <property type="protein sequence ID" value="MDB7935593.1"/>
    <property type="molecule type" value="Genomic_DNA"/>
</dbReference>
<evidence type="ECO:0000256" key="1">
    <source>
        <dbReference type="ARBA" id="ARBA00006226"/>
    </source>
</evidence>
<dbReference type="EMBL" id="CYZT01000331">
    <property type="protein sequence ID" value="CUP36362.1"/>
    <property type="molecule type" value="Genomic_DNA"/>
</dbReference>
<dbReference type="Proteomes" id="UP000095746">
    <property type="component" value="Unassembled WGS sequence"/>
</dbReference>
<reference evidence="3 6" key="1">
    <citation type="submission" date="2015-09" db="EMBL/GenBank/DDBJ databases">
        <authorList>
            <consortium name="Pathogen Informatics"/>
        </authorList>
    </citation>
    <scope>NUCLEOTIDE SEQUENCE [LARGE SCALE GENOMIC DNA]</scope>
    <source>
        <strain evidence="3 6">2789STDY5608854</strain>
    </source>
</reference>
<accession>A0A174MJ10</accession>
<dbReference type="PANTHER" id="PTHR33755">
    <property type="entry name" value="TOXIN PARE1-RELATED"/>
    <property type="match status" value="1"/>
</dbReference>
<comment type="similarity">
    <text evidence="1">Belongs to the RelE toxin family.</text>
</comment>
<dbReference type="Gene3D" id="3.30.2310.20">
    <property type="entry name" value="RelE-like"/>
    <property type="match status" value="1"/>
</dbReference>
<evidence type="ECO:0000313" key="6">
    <source>
        <dbReference type="Proteomes" id="UP000095746"/>
    </source>
</evidence>
<dbReference type="RefSeq" id="WP_021630738.1">
    <property type="nucleotide sequence ID" value="NZ_BAABZG010000001.1"/>
</dbReference>
<evidence type="ECO:0000256" key="2">
    <source>
        <dbReference type="ARBA" id="ARBA00022649"/>
    </source>
</evidence>
<gene>
    <name evidence="3" type="ORF">ERS852411_03042</name>
    <name evidence="4" type="ORF">PND83_21415</name>
    <name evidence="5" type="ORF">PNE06_21125</name>
</gene>
<evidence type="ECO:0000313" key="5">
    <source>
        <dbReference type="EMBL" id="MDB7935593.1"/>
    </source>
</evidence>
<dbReference type="AlphaFoldDB" id="A0A174MJ10"/>
<reference evidence="4" key="2">
    <citation type="submission" date="2023-01" db="EMBL/GenBank/DDBJ databases">
        <title>Human gut microbiome strain richness.</title>
        <authorList>
            <person name="Chen-Liaw A."/>
        </authorList>
    </citation>
    <scope>NUCLEOTIDE SEQUENCE</scope>
    <source>
        <strain evidence="5">1001287st1_F4_1001285I_161205</strain>
        <strain evidence="4">2225st1_A6_2225SCRN_200828</strain>
    </source>
</reference>
<dbReference type="Proteomes" id="UP001211173">
    <property type="component" value="Unassembled WGS sequence"/>
</dbReference>
<dbReference type="Pfam" id="PF05016">
    <property type="entry name" value="ParE_toxin"/>
    <property type="match status" value="1"/>
</dbReference>
<evidence type="ECO:0000313" key="4">
    <source>
        <dbReference type="EMBL" id="MDB7908547.1"/>
    </source>
</evidence>
<dbReference type="InterPro" id="IPR035093">
    <property type="entry name" value="RelE/ParE_toxin_dom_sf"/>
</dbReference>
<dbReference type="InterPro" id="IPR051803">
    <property type="entry name" value="TA_system_RelE-like_toxin"/>
</dbReference>
<name>A0A174MJ10_FLAPL</name>
<dbReference type="Proteomes" id="UP001211006">
    <property type="component" value="Unassembled WGS sequence"/>
</dbReference>
<protein>
    <submittedName>
        <fullName evidence="3">Plasmid stabilisation system protein</fullName>
    </submittedName>
    <submittedName>
        <fullName evidence="4">Type II toxin-antitoxin system RelE/ParE family toxin</fullName>
    </submittedName>
</protein>
<dbReference type="PANTHER" id="PTHR33755:SF6">
    <property type="entry name" value="PLASMID STABILIZATION SYSTEM PROTEIN"/>
    <property type="match status" value="1"/>
</dbReference>